<dbReference type="GO" id="GO:0003899">
    <property type="term" value="F:DNA-directed RNA polymerase activity"/>
    <property type="evidence" value="ECO:0007669"/>
    <property type="project" value="UniProtKB-EC"/>
</dbReference>
<evidence type="ECO:0000313" key="9">
    <source>
        <dbReference type="Proteomes" id="UP000266239"/>
    </source>
</evidence>
<dbReference type="GO" id="GO:0003677">
    <property type="term" value="F:DNA binding"/>
    <property type="evidence" value="ECO:0007669"/>
    <property type="project" value="InterPro"/>
</dbReference>
<name>A0A396ZW56_APHAT</name>
<organism evidence="8 9">
    <name type="scientific">Aphanomyces astaci</name>
    <name type="common">Crayfish plague agent</name>
    <dbReference type="NCBI Taxonomy" id="112090"/>
    <lineage>
        <taxon>Eukaryota</taxon>
        <taxon>Sar</taxon>
        <taxon>Stramenopiles</taxon>
        <taxon>Oomycota</taxon>
        <taxon>Saprolegniomycetes</taxon>
        <taxon>Saprolegniales</taxon>
        <taxon>Verrucalvaceae</taxon>
        <taxon>Aphanomyces</taxon>
    </lineage>
</organism>
<evidence type="ECO:0000256" key="4">
    <source>
        <dbReference type="ARBA" id="ARBA00022679"/>
    </source>
</evidence>
<comment type="caution">
    <text evidence="8">The sequence shown here is derived from an EMBL/GenBank/DDBJ whole genome shotgun (WGS) entry which is preliminary data.</text>
</comment>
<proteinExistence type="inferred from homology"/>
<comment type="similarity">
    <text evidence="1">Belongs to the RNA polymerase beta chain family.</text>
</comment>
<dbReference type="Proteomes" id="UP000266239">
    <property type="component" value="Unassembled WGS sequence"/>
</dbReference>
<dbReference type="GO" id="GO:0032549">
    <property type="term" value="F:ribonucleoside binding"/>
    <property type="evidence" value="ECO:0007669"/>
    <property type="project" value="InterPro"/>
</dbReference>
<dbReference type="InterPro" id="IPR015712">
    <property type="entry name" value="DNA-dir_RNA_pol_su2"/>
</dbReference>
<evidence type="ECO:0000256" key="6">
    <source>
        <dbReference type="ARBA" id="ARBA00023163"/>
    </source>
</evidence>
<dbReference type="PROSITE" id="PS01166">
    <property type="entry name" value="RNA_POL_BETA"/>
    <property type="match status" value="1"/>
</dbReference>
<reference evidence="8 9" key="1">
    <citation type="submission" date="2018-08" db="EMBL/GenBank/DDBJ databases">
        <title>Aphanomyces genome sequencing and annotation.</title>
        <authorList>
            <person name="Minardi D."/>
            <person name="Oidtmann B."/>
            <person name="Van Der Giezen M."/>
            <person name="Studholme D.J."/>
        </authorList>
    </citation>
    <scope>NUCLEOTIDE SEQUENCE [LARGE SCALE GENOMIC DNA]</scope>
    <source>
        <strain evidence="8 9">Yx</strain>
    </source>
</reference>
<dbReference type="AlphaFoldDB" id="A0A396ZW56"/>
<dbReference type="SUPFAM" id="SSF64484">
    <property type="entry name" value="beta and beta-prime subunits of DNA dependent RNA-polymerase"/>
    <property type="match status" value="1"/>
</dbReference>
<protein>
    <recommendedName>
        <fullName evidence="2">DNA-directed RNA polymerase</fullName>
        <ecNumber evidence="2">2.7.7.6</ecNumber>
    </recommendedName>
</protein>
<dbReference type="EMBL" id="QUTA01011607">
    <property type="protein sequence ID" value="RHX98344.1"/>
    <property type="molecule type" value="Genomic_DNA"/>
</dbReference>
<keyword evidence="4" id="KW-0808">Transferase</keyword>
<dbReference type="Gene3D" id="2.40.270.10">
    <property type="entry name" value="DNA-directed RNA polymerase, subunit 2, domain 6"/>
    <property type="match status" value="2"/>
</dbReference>
<evidence type="ECO:0000256" key="3">
    <source>
        <dbReference type="ARBA" id="ARBA00022478"/>
    </source>
</evidence>
<keyword evidence="6" id="KW-0804">Transcription</keyword>
<dbReference type="EC" id="2.7.7.6" evidence="2"/>
<evidence type="ECO:0000256" key="2">
    <source>
        <dbReference type="ARBA" id="ARBA00012418"/>
    </source>
</evidence>
<keyword evidence="3" id="KW-0240">DNA-directed RNA polymerase</keyword>
<dbReference type="GO" id="GO:0000428">
    <property type="term" value="C:DNA-directed RNA polymerase complex"/>
    <property type="evidence" value="ECO:0007669"/>
    <property type="project" value="UniProtKB-KW"/>
</dbReference>
<dbReference type="GO" id="GO:0006351">
    <property type="term" value="P:DNA-templated transcription"/>
    <property type="evidence" value="ECO:0007669"/>
    <property type="project" value="InterPro"/>
</dbReference>
<dbReference type="InterPro" id="IPR007121">
    <property type="entry name" value="RNA_pol_bsu_CS"/>
</dbReference>
<dbReference type="InterPro" id="IPR037033">
    <property type="entry name" value="DNA-dir_RNAP_su2_hyb_sf"/>
</dbReference>
<evidence type="ECO:0000256" key="1">
    <source>
        <dbReference type="ARBA" id="ARBA00006835"/>
    </source>
</evidence>
<evidence type="ECO:0000259" key="7">
    <source>
        <dbReference type="Pfam" id="PF00562"/>
    </source>
</evidence>
<gene>
    <name evidence="8" type="ORF">DYB25_011623</name>
</gene>
<evidence type="ECO:0000256" key="5">
    <source>
        <dbReference type="ARBA" id="ARBA00022695"/>
    </source>
</evidence>
<evidence type="ECO:0000313" key="8">
    <source>
        <dbReference type="EMBL" id="RHX98344.1"/>
    </source>
</evidence>
<dbReference type="VEuPathDB" id="FungiDB:H257_06806"/>
<feature type="domain" description="DNA-directed RNA polymerase subunit 2 hybrid-binding" evidence="7">
    <location>
        <begin position="1"/>
        <end position="262"/>
    </location>
</feature>
<dbReference type="PANTHER" id="PTHR20856">
    <property type="entry name" value="DNA-DIRECTED RNA POLYMERASE I SUBUNIT 2"/>
    <property type="match status" value="1"/>
</dbReference>
<dbReference type="Pfam" id="PF00562">
    <property type="entry name" value="RNA_pol_Rpb2_6"/>
    <property type="match status" value="1"/>
</dbReference>
<accession>A0A396ZW56</accession>
<sequence>MEYLHFRELPSGVNAIVAIATYTGYNQEDSLIMNQSAIDRGLFRSTFYRCYVDQERNKSPHGIGGGSGFLNSEEFEKPTRATCLRLKHGSYHKLDADGLVAPGTRVSGSDIIIGKTCPLPSNDENGLEARHQKRDASTTLRTHENGIIDSVMLTTNAEGFKFTKVRFRNIRIPQIGDKFASRHGQKGTIGMTYRQEDMPFTIEGVTPDIVVNPHAIPSRMTIGHLIECLLGKVSSQTGDEGDATPFTDVTVQAISDTLHSLGLIFAKFIVDPLLY</sequence>
<dbReference type="InterPro" id="IPR007120">
    <property type="entry name" value="DNA-dir_RNAP_su2_dom"/>
</dbReference>
<keyword evidence="5" id="KW-0548">Nucleotidyltransferase</keyword>